<feature type="compositionally biased region" description="Acidic residues" evidence="5">
    <location>
        <begin position="650"/>
        <end position="659"/>
    </location>
</feature>
<evidence type="ECO:0000313" key="8">
    <source>
        <dbReference type="EMBL" id="KAK0985814.1"/>
    </source>
</evidence>
<feature type="compositionally biased region" description="Acidic residues" evidence="5">
    <location>
        <begin position="821"/>
        <end position="838"/>
    </location>
</feature>
<dbReference type="SUPFAM" id="SSF48371">
    <property type="entry name" value="ARM repeat"/>
    <property type="match status" value="1"/>
</dbReference>
<gene>
    <name evidence="7" type="ORF">LTR82_004490</name>
    <name evidence="8" type="ORF">LTR91_010396</name>
</gene>
<dbReference type="GO" id="GO:0006364">
    <property type="term" value="P:rRNA processing"/>
    <property type="evidence" value="ECO:0007669"/>
    <property type="project" value="TreeGrafter"/>
</dbReference>
<feature type="compositionally biased region" description="Acidic residues" evidence="5">
    <location>
        <begin position="670"/>
        <end position="681"/>
    </location>
</feature>
<evidence type="ECO:0000256" key="2">
    <source>
        <dbReference type="ARBA" id="ARBA00010511"/>
    </source>
</evidence>
<evidence type="ECO:0000313" key="9">
    <source>
        <dbReference type="Proteomes" id="UP001168146"/>
    </source>
</evidence>
<reference evidence="8" key="2">
    <citation type="submission" date="2023-06" db="EMBL/GenBank/DDBJ databases">
        <title>Black Yeasts Isolated from many extreme environments.</title>
        <authorList>
            <person name="Coleine C."/>
            <person name="Stajich J.E."/>
            <person name="Selbmann L."/>
        </authorList>
    </citation>
    <scope>NUCLEOTIDE SEQUENCE</scope>
    <source>
        <strain evidence="8">CCFEE 5200</strain>
    </source>
</reference>
<comment type="subcellular location">
    <subcellularLocation>
        <location evidence="1">Nucleus</location>
    </subcellularLocation>
</comment>
<dbReference type="Proteomes" id="UP001175353">
    <property type="component" value="Unassembled WGS sequence"/>
</dbReference>
<keyword evidence="4" id="KW-0539">Nucleus</keyword>
<comment type="similarity">
    <text evidence="2">Belongs to the RIX1/PELP1 family.</text>
</comment>
<evidence type="ECO:0000256" key="5">
    <source>
        <dbReference type="SAM" id="MobiDB-lite"/>
    </source>
</evidence>
<keyword evidence="10" id="KW-1185">Reference proteome</keyword>
<name>A0AAN6JCE0_9PEZI</name>
<evidence type="ECO:0000313" key="7">
    <source>
        <dbReference type="EMBL" id="KAK0324785.1"/>
    </source>
</evidence>
<feature type="compositionally biased region" description="Basic and acidic residues" evidence="5">
    <location>
        <begin position="711"/>
        <end position="732"/>
    </location>
</feature>
<dbReference type="Pfam" id="PF08167">
    <property type="entry name" value="RIX1"/>
    <property type="match status" value="1"/>
</dbReference>
<feature type="domain" description="Pre-rRNA-processing protein RIX1 N-terminal" evidence="6">
    <location>
        <begin position="62"/>
        <end position="261"/>
    </location>
</feature>
<comment type="caution">
    <text evidence="7">The sequence shown here is derived from an EMBL/GenBank/DDBJ whole genome shotgun (WGS) entry which is preliminary data.</text>
</comment>
<evidence type="ECO:0000256" key="3">
    <source>
        <dbReference type="ARBA" id="ARBA00021502"/>
    </source>
</evidence>
<evidence type="ECO:0000259" key="6">
    <source>
        <dbReference type="Pfam" id="PF08167"/>
    </source>
</evidence>
<evidence type="ECO:0000256" key="4">
    <source>
        <dbReference type="ARBA" id="ARBA00023242"/>
    </source>
</evidence>
<feature type="region of interest" description="Disordered" evidence="5">
    <location>
        <begin position="798"/>
        <end position="838"/>
    </location>
</feature>
<dbReference type="InterPro" id="IPR012583">
    <property type="entry name" value="RIX1_N"/>
</dbReference>
<evidence type="ECO:0000256" key="1">
    <source>
        <dbReference type="ARBA" id="ARBA00004123"/>
    </source>
</evidence>
<evidence type="ECO:0000313" key="10">
    <source>
        <dbReference type="Proteomes" id="UP001175353"/>
    </source>
</evidence>
<dbReference type="PANTHER" id="PTHR34105">
    <property type="entry name" value="PROLINE-, GLUTAMIC ACID- AND LEUCINE-RICH PROTEIN 1"/>
    <property type="match status" value="1"/>
</dbReference>
<reference evidence="7" key="1">
    <citation type="submission" date="2021-12" db="EMBL/GenBank/DDBJ databases">
        <title>Black yeast isolated from Biological Soil Crust.</title>
        <authorList>
            <person name="Kurbessoian T."/>
        </authorList>
    </citation>
    <scope>NUCLEOTIDE SEQUENCE</scope>
    <source>
        <strain evidence="7">CCFEE 5208</strain>
    </source>
</reference>
<proteinExistence type="inferred from homology"/>
<dbReference type="EMBL" id="JAUJLE010000090">
    <property type="protein sequence ID" value="KAK0985814.1"/>
    <property type="molecule type" value="Genomic_DNA"/>
</dbReference>
<protein>
    <recommendedName>
        <fullName evidence="3">Pre-rRNA-processing protein RIX1</fullName>
    </recommendedName>
</protein>
<dbReference type="GO" id="GO:0005634">
    <property type="term" value="C:nucleus"/>
    <property type="evidence" value="ECO:0007669"/>
    <property type="project" value="UniProtKB-SubCell"/>
</dbReference>
<organism evidence="7 9">
    <name type="scientific">Friedmanniomyces endolithicus</name>
    <dbReference type="NCBI Taxonomy" id="329885"/>
    <lineage>
        <taxon>Eukaryota</taxon>
        <taxon>Fungi</taxon>
        <taxon>Dikarya</taxon>
        <taxon>Ascomycota</taxon>
        <taxon>Pezizomycotina</taxon>
        <taxon>Dothideomycetes</taxon>
        <taxon>Dothideomycetidae</taxon>
        <taxon>Mycosphaerellales</taxon>
        <taxon>Teratosphaeriaceae</taxon>
        <taxon>Friedmanniomyces</taxon>
    </lineage>
</organism>
<accession>A0AAN6JCE0</accession>
<dbReference type="PANTHER" id="PTHR34105:SF1">
    <property type="entry name" value="PROLINE-, GLUTAMIC ACID- AND LEUCINE-RICH PROTEIN 1"/>
    <property type="match status" value="1"/>
</dbReference>
<dbReference type="InterPro" id="IPR016024">
    <property type="entry name" value="ARM-type_fold"/>
</dbReference>
<feature type="region of interest" description="Disordered" evidence="5">
    <location>
        <begin position="640"/>
        <end position="732"/>
    </location>
</feature>
<dbReference type="AlphaFoldDB" id="A0AAN6JCE0"/>
<sequence length="838" mass="90362">MKAKLPEVDQWHVSHGCAMWRARDLESEVQNFDSTSTNIDIDPDGTNGMATPSDGTNAQAVLRAITYRLSSTPPRQLPQVAAQLAGQIWACKDLISSPLGSTKQGNEGSIIVNRFRTYLSTLLQDRTIEGRWAAVVLVKATIEAGGVEALSKSNAWVRSLLGMLKKPDPSTTRILAIITLTRVFILTWDYTNLIREITTPALPAFIGTCLSNAENQRCSGGELQAILEAFATLIPKHPTMFRTHESQVRSTLLRILSITSSTVGSEKYYTAEHRRSAQRLLVLLHNCAPKQGAPDKWNETLRATVTAAHTTCDRIFRSVIEDWQSTSGVQPSLAINALLQGEVEVDNDDAAGMTGWKGVYAGSERLVALLDLLSSQMETVTAGAVTIRIGLVLDLLTRLYSLRTPSAKLATVKPNQQISKDEREALFAILPGIHVAALELTRIILHRFGNSVASITQPLLAQITWLFQAEASYSGVRTSTYGALANILKLQGPTLGRGDVSDVESIVKACCQDLLPTAQVVSAAHGVVNGSSSQDGVLGQQASKTTSANVPATLRLAAEALLPICFSQIAPTYLPGRLRTLMERTAVLTQHKDALFASVLNLASNGSRSKTQPSLLPLLAMQYSQSAEVEALLRPRMPVIRTGRSGSGESEADEEEYEDERSAIVNGYEDTADGAHDDEEVTNGLPDPHQNISGTADHEDLYSASPKRHVRAVDPEVTHDKRKVMDNDDDSAHTAKRVRAALTPDALLPDAVGSGFEPDHSTAQSGIPDSLATARVTSQQRGLAPASISTEGAFAGYNAGDMVDIGSEGSDFEMPPLTMEQDTEDEDEEDEQDEDGGG</sequence>
<dbReference type="EMBL" id="JASUXU010000009">
    <property type="protein sequence ID" value="KAK0324785.1"/>
    <property type="molecule type" value="Genomic_DNA"/>
</dbReference>
<dbReference type="Proteomes" id="UP001168146">
    <property type="component" value="Unassembled WGS sequence"/>
</dbReference>